<dbReference type="EMBL" id="HE650821">
    <property type="protein sequence ID" value="CCF55904.1"/>
    <property type="molecule type" value="Genomic_DNA"/>
</dbReference>
<dbReference type="InterPro" id="IPR036890">
    <property type="entry name" value="HATPase_C_sf"/>
</dbReference>
<dbReference type="InterPro" id="IPR018955">
    <property type="entry name" value="BCDHK/PDK_N"/>
</dbReference>
<dbReference type="GO" id="GO:0010906">
    <property type="term" value="P:regulation of glucose metabolic process"/>
    <property type="evidence" value="ECO:0007669"/>
    <property type="project" value="TreeGrafter"/>
</dbReference>
<sequence length="499" mass="58341">MTRIQSLNFVRTKHFVKSPSITQIPDFTKYSPTRSINEELAPYLCETTKAFPAKSKYVNKQHYYHNKNVLLDDYLKRSPHPVSLMQLAQYYDDSKKLTKQKVIHSGQFVKEELIVRIASKIYQLQCLPFSVVNNFHFVQVYESYYNIFERFRKFPSIRTLDDNLRFVNFTKRLLRRFNTLNSPHLVMGALECTILDLYPTDKMDNLLSELLRARISRRLIAEEHISITNNYMSGKKENTLVLGDIFQECFAKKYILGASKSCEKFIKDMYFENIPLPKLIIEGDASLKFLFLPTHLKYLFNELLRNIYEATMKDYIRKGLPRPKPIIITIIENEDCYIFRIADQAGGILYHDEDIWSFGKSKERARESLENFHKLPGLQTISIYDHLNQNENIRKFYESSKDAVIPLARTTGTYSNTSLEPITNANLEIGIPKYERSLIQMLQRSYRYKLGIGLAMCKVYSEYWNGDLKLHSVSGYGTDTILKLGNLMKNTEKLQLDKV</sequence>
<name>H2ANF4_KAZAF</name>
<dbReference type="SUPFAM" id="SSF55874">
    <property type="entry name" value="ATPase domain of HSP90 chaperone/DNA topoisomerase II/histidine kinase"/>
    <property type="match status" value="2"/>
</dbReference>
<keyword evidence="5 7" id="KW-0067">ATP-binding</keyword>
<dbReference type="KEGG" id="kaf:KAFR_0A04690"/>
<dbReference type="eggNOG" id="KOG0787">
    <property type="taxonomic scope" value="Eukaryota"/>
</dbReference>
<evidence type="ECO:0000256" key="7">
    <source>
        <dbReference type="RuleBase" id="RU366032"/>
    </source>
</evidence>
<keyword evidence="10" id="KW-1185">Reference proteome</keyword>
<dbReference type="Pfam" id="PF10436">
    <property type="entry name" value="BCDHK_Adom3"/>
    <property type="match status" value="1"/>
</dbReference>
<evidence type="ECO:0000259" key="8">
    <source>
        <dbReference type="Pfam" id="PF10436"/>
    </source>
</evidence>
<keyword evidence="2 7" id="KW-0808">Transferase</keyword>
<dbReference type="Gene3D" id="3.30.565.10">
    <property type="entry name" value="Histidine kinase-like ATPase, C-terminal domain"/>
    <property type="match status" value="1"/>
</dbReference>
<keyword evidence="6 7" id="KW-0496">Mitochondrion</keyword>
<protein>
    <recommendedName>
        <fullName evidence="7">Protein-serine/threonine kinase</fullName>
        <ecNumber evidence="7">2.7.11.-</ecNumber>
    </recommendedName>
</protein>
<dbReference type="HOGENOM" id="CLU_023861_0_1_1"/>
<dbReference type="Gene3D" id="1.20.140.20">
    <property type="entry name" value="Alpha-ketoacid/pyruvate dehydrogenase kinase, N-terminal domain"/>
    <property type="match status" value="1"/>
</dbReference>
<evidence type="ECO:0000256" key="5">
    <source>
        <dbReference type="ARBA" id="ARBA00022840"/>
    </source>
</evidence>
<dbReference type="InterPro" id="IPR036784">
    <property type="entry name" value="AK/P_DHK_N_sf"/>
</dbReference>
<evidence type="ECO:0000256" key="2">
    <source>
        <dbReference type="ARBA" id="ARBA00022679"/>
    </source>
</evidence>
<dbReference type="OrthoDB" id="407390at2759"/>
<evidence type="ECO:0000256" key="3">
    <source>
        <dbReference type="ARBA" id="ARBA00022741"/>
    </source>
</evidence>
<reference evidence="9 10" key="1">
    <citation type="journal article" date="2011" name="Proc. Natl. Acad. Sci. U.S.A.">
        <title>Evolutionary erosion of yeast sex chromosomes by mating-type switching accidents.</title>
        <authorList>
            <person name="Gordon J.L."/>
            <person name="Armisen D."/>
            <person name="Proux-Wera E."/>
            <person name="Oheigeartaigh S.S."/>
            <person name="Byrne K.P."/>
            <person name="Wolfe K.H."/>
        </authorList>
    </citation>
    <scope>NUCLEOTIDE SEQUENCE [LARGE SCALE GENOMIC DNA]</scope>
    <source>
        <strain evidence="10">ATCC 22294 / BCRC 22015 / CBS 2517 / CECT 1963 / NBRC 1671 / NRRL Y-8276</strain>
    </source>
</reference>
<keyword evidence="3 7" id="KW-0547">Nucleotide-binding</keyword>
<comment type="subcellular location">
    <subcellularLocation>
        <location evidence="7">Mitochondrion matrix</location>
    </subcellularLocation>
</comment>
<proteinExistence type="inferred from homology"/>
<dbReference type="EC" id="2.7.11.-" evidence="7"/>
<dbReference type="GO" id="GO:0004740">
    <property type="term" value="F:pyruvate dehydrogenase (acetyl-transferring) kinase activity"/>
    <property type="evidence" value="ECO:0007669"/>
    <property type="project" value="EnsemblFungi"/>
</dbReference>
<dbReference type="GO" id="GO:0005524">
    <property type="term" value="F:ATP binding"/>
    <property type="evidence" value="ECO:0007669"/>
    <property type="project" value="UniProtKB-UniRule"/>
</dbReference>
<evidence type="ECO:0000256" key="4">
    <source>
        <dbReference type="ARBA" id="ARBA00022777"/>
    </source>
</evidence>
<dbReference type="SUPFAM" id="SSF69012">
    <property type="entry name" value="alpha-ketoacid dehydrogenase kinase, N-terminal domain"/>
    <property type="match status" value="1"/>
</dbReference>
<dbReference type="RefSeq" id="XP_003955039.1">
    <property type="nucleotide sequence ID" value="XM_003954990.1"/>
</dbReference>
<dbReference type="PANTHER" id="PTHR11947:SF25">
    <property type="entry name" value="[PYRUVATE DEHYDROGENASE (ACETYL-TRANSFERRING)] KINASE 2, MITOCHONDRIAL"/>
    <property type="match status" value="1"/>
</dbReference>
<feature type="domain" description="Branched-chain alpha-ketoacid dehydrogenase kinase/Pyruvate dehydrogenase kinase N-terminal" evidence="8">
    <location>
        <begin position="81"/>
        <end position="238"/>
    </location>
</feature>
<gene>
    <name evidence="9" type="primary">KAFR0A04690</name>
    <name evidence="9" type="ORF">KAFR_0A04690</name>
</gene>
<organism evidence="9 10">
    <name type="scientific">Kazachstania africana (strain ATCC 22294 / BCRC 22015 / CBS 2517 / CECT 1963 / NBRC 1671 / NRRL Y-8276)</name>
    <name type="common">Yeast</name>
    <name type="synonym">Kluyveromyces africanus</name>
    <dbReference type="NCBI Taxonomy" id="1071382"/>
    <lineage>
        <taxon>Eukaryota</taxon>
        <taxon>Fungi</taxon>
        <taxon>Dikarya</taxon>
        <taxon>Ascomycota</taxon>
        <taxon>Saccharomycotina</taxon>
        <taxon>Saccharomycetes</taxon>
        <taxon>Saccharomycetales</taxon>
        <taxon>Saccharomycetaceae</taxon>
        <taxon>Kazachstania</taxon>
    </lineage>
</organism>
<evidence type="ECO:0000313" key="9">
    <source>
        <dbReference type="EMBL" id="CCF55904.1"/>
    </source>
</evidence>
<dbReference type="InParanoid" id="H2ANF4"/>
<dbReference type="PANTHER" id="PTHR11947">
    <property type="entry name" value="PYRUVATE DEHYDROGENASE KINASE"/>
    <property type="match status" value="1"/>
</dbReference>
<dbReference type="GO" id="GO:1901524">
    <property type="term" value="P:regulation of mitophagy"/>
    <property type="evidence" value="ECO:0007669"/>
    <property type="project" value="EnsemblFungi"/>
</dbReference>
<dbReference type="STRING" id="1071382.H2ANF4"/>
<evidence type="ECO:0000313" key="10">
    <source>
        <dbReference type="Proteomes" id="UP000005220"/>
    </source>
</evidence>
<dbReference type="AlphaFoldDB" id="H2ANF4"/>
<evidence type="ECO:0000256" key="1">
    <source>
        <dbReference type="ARBA" id="ARBA00006155"/>
    </source>
</evidence>
<dbReference type="FunCoup" id="H2ANF4">
    <property type="interactions" value="222"/>
</dbReference>
<dbReference type="Proteomes" id="UP000005220">
    <property type="component" value="Chromosome 1"/>
</dbReference>
<dbReference type="GeneID" id="13886021"/>
<comment type="similarity">
    <text evidence="1 7">Belongs to the PDK/BCKDK protein kinase family.</text>
</comment>
<keyword evidence="4 7" id="KW-0418">Kinase</keyword>
<accession>H2ANF4</accession>
<dbReference type="InterPro" id="IPR039028">
    <property type="entry name" value="BCKD/PDK"/>
</dbReference>
<evidence type="ECO:0000256" key="6">
    <source>
        <dbReference type="ARBA" id="ARBA00023128"/>
    </source>
</evidence>
<dbReference type="GO" id="GO:0005759">
    <property type="term" value="C:mitochondrial matrix"/>
    <property type="evidence" value="ECO:0007669"/>
    <property type="project" value="UniProtKB-SubCell"/>
</dbReference>